<gene>
    <name evidence="2" type="ORF">BN1723_005601</name>
</gene>
<sequence length="434" mass="49492">MLQALGPYLRVSFLFFADMMLTVLMTERFHITFSPFVNTYFNPLATHWYRRYGRFMRHIILEIDMTRLGFGPDRQAYKLRAGNMNLDTLIQMFVDVQLRRQDESTMSSFVLLCRRFYGCRPTVIDHITGLDPCFRIPYCPDTAFSVCNPLLDLAGLVDSIRICGFSNTFTHTLVHNIFPQPPTATTPDLLKHHAYRVTPSPLWPRLPGQSSRQDIAAGRVHHDDHDADMPPPPRVPPGPIMLPAPHVTSRGVTFLDTPTTSHDSRSTASVRRAARFGVLASKVRERKASVAADIETLERRVQGLVSRLRRRSSRAGLRAMASREGLRQRSRALEHVDAQKARPEWSKEGPPSLDLPNFLDDDDHVYGEKTEKVRRVRSKASVPVMSPVRKAAESKYRPSMPELRQKVSKMASWLDLRARKRAGETSEDMDKEIF</sequence>
<organism evidence="2 3">
    <name type="scientific">Verticillium longisporum</name>
    <name type="common">Verticillium dahliae var. longisporum</name>
    <dbReference type="NCBI Taxonomy" id="100787"/>
    <lineage>
        <taxon>Eukaryota</taxon>
        <taxon>Fungi</taxon>
        <taxon>Dikarya</taxon>
        <taxon>Ascomycota</taxon>
        <taxon>Pezizomycotina</taxon>
        <taxon>Sordariomycetes</taxon>
        <taxon>Hypocreomycetidae</taxon>
        <taxon>Glomerellales</taxon>
        <taxon>Plectosphaerellaceae</taxon>
        <taxon>Verticillium</taxon>
    </lineage>
</organism>
<reference evidence="3" key="1">
    <citation type="submission" date="2015-05" db="EMBL/GenBank/DDBJ databases">
        <authorList>
            <person name="Fogelqvist Johan"/>
        </authorList>
    </citation>
    <scope>NUCLEOTIDE SEQUENCE [LARGE SCALE GENOMIC DNA]</scope>
</reference>
<dbReference type="Proteomes" id="UP000045706">
    <property type="component" value="Unassembled WGS sequence"/>
</dbReference>
<protein>
    <submittedName>
        <fullName evidence="2">Uncharacterized protein</fullName>
    </submittedName>
</protein>
<accession>A0A0G4NAE4</accession>
<name>A0A0G4NAE4_VERLO</name>
<feature type="region of interest" description="Disordered" evidence="1">
    <location>
        <begin position="335"/>
        <end position="361"/>
    </location>
</feature>
<proteinExistence type="predicted"/>
<dbReference type="EMBL" id="CVQI01033162">
    <property type="protein sequence ID" value="CRK43280.1"/>
    <property type="molecule type" value="Genomic_DNA"/>
</dbReference>
<dbReference type="AlphaFoldDB" id="A0A0G4NAE4"/>
<feature type="compositionally biased region" description="Basic and acidic residues" evidence="1">
    <location>
        <begin position="335"/>
        <end position="347"/>
    </location>
</feature>
<evidence type="ECO:0000313" key="2">
    <source>
        <dbReference type="EMBL" id="CRK43280.1"/>
    </source>
</evidence>
<evidence type="ECO:0000313" key="3">
    <source>
        <dbReference type="Proteomes" id="UP000045706"/>
    </source>
</evidence>
<evidence type="ECO:0000256" key="1">
    <source>
        <dbReference type="SAM" id="MobiDB-lite"/>
    </source>
</evidence>